<dbReference type="InParanoid" id="A0A409Y3K0"/>
<gene>
    <name evidence="2" type="ORF">CVT26_006516</name>
</gene>
<name>A0A409Y3K0_9AGAR</name>
<dbReference type="Proteomes" id="UP000284706">
    <property type="component" value="Unassembled WGS sequence"/>
</dbReference>
<sequence>MRVLLPHYSYLPPPSRPPPPLDIAASSSNEDIGSNLEDWGRIRGETLERETQQDIGSNLEDWGRIRGETLERETQQVILPSARVYAPLLPPTSLAKQKQAGDRRPALSALHPLPTALP</sequence>
<organism evidence="2 3">
    <name type="scientific">Gymnopilus dilepis</name>
    <dbReference type="NCBI Taxonomy" id="231916"/>
    <lineage>
        <taxon>Eukaryota</taxon>
        <taxon>Fungi</taxon>
        <taxon>Dikarya</taxon>
        <taxon>Basidiomycota</taxon>
        <taxon>Agaricomycotina</taxon>
        <taxon>Agaricomycetes</taxon>
        <taxon>Agaricomycetidae</taxon>
        <taxon>Agaricales</taxon>
        <taxon>Agaricineae</taxon>
        <taxon>Hymenogastraceae</taxon>
        <taxon>Gymnopilus</taxon>
    </lineage>
</organism>
<evidence type="ECO:0000256" key="1">
    <source>
        <dbReference type="SAM" id="MobiDB-lite"/>
    </source>
</evidence>
<proteinExistence type="predicted"/>
<accession>A0A409Y3K0</accession>
<feature type="region of interest" description="Disordered" evidence="1">
    <location>
        <begin position="94"/>
        <end position="118"/>
    </location>
</feature>
<evidence type="ECO:0000313" key="3">
    <source>
        <dbReference type="Proteomes" id="UP000284706"/>
    </source>
</evidence>
<reference evidence="2 3" key="1">
    <citation type="journal article" date="2018" name="Evol. Lett.">
        <title>Horizontal gene cluster transfer increased hallucinogenic mushroom diversity.</title>
        <authorList>
            <person name="Reynolds H.T."/>
            <person name="Vijayakumar V."/>
            <person name="Gluck-Thaler E."/>
            <person name="Korotkin H.B."/>
            <person name="Matheny P.B."/>
            <person name="Slot J.C."/>
        </authorList>
    </citation>
    <scope>NUCLEOTIDE SEQUENCE [LARGE SCALE GENOMIC DNA]</scope>
    <source>
        <strain evidence="2 3">SRW20</strain>
    </source>
</reference>
<evidence type="ECO:0000313" key="2">
    <source>
        <dbReference type="EMBL" id="PPQ97521.1"/>
    </source>
</evidence>
<comment type="caution">
    <text evidence="2">The sequence shown here is derived from an EMBL/GenBank/DDBJ whole genome shotgun (WGS) entry which is preliminary data.</text>
</comment>
<keyword evidence="3" id="KW-1185">Reference proteome</keyword>
<feature type="compositionally biased region" description="Low complexity" evidence="1">
    <location>
        <begin position="1"/>
        <end position="10"/>
    </location>
</feature>
<dbReference type="EMBL" id="NHYE01001232">
    <property type="protein sequence ID" value="PPQ97521.1"/>
    <property type="molecule type" value="Genomic_DNA"/>
</dbReference>
<feature type="compositionally biased region" description="Pro residues" evidence="1">
    <location>
        <begin position="11"/>
        <end position="21"/>
    </location>
</feature>
<dbReference type="AlphaFoldDB" id="A0A409Y3K0"/>
<protein>
    <submittedName>
        <fullName evidence="2">Uncharacterized protein</fullName>
    </submittedName>
</protein>
<feature type="region of interest" description="Disordered" evidence="1">
    <location>
        <begin position="1"/>
        <end position="38"/>
    </location>
</feature>